<dbReference type="InterPro" id="IPR010419">
    <property type="entry name" value="CO_DH_gsu"/>
</dbReference>
<reference evidence="1 2" key="1">
    <citation type="submission" date="2020-05" db="EMBL/GenBank/DDBJ databases">
        <title>Strain PA2F3 complete genome.</title>
        <authorList>
            <person name="Kim Y.-S."/>
            <person name="Kim S.-J."/>
            <person name="Jung H.-k."/>
            <person name="Kim S.-E."/>
            <person name="Kim K.-H."/>
        </authorList>
    </citation>
    <scope>NUCLEOTIDE SEQUENCE [LARGE SCALE GENOMIC DNA]</scope>
    <source>
        <strain evidence="1 2">PA2F3</strain>
    </source>
</reference>
<sequence length="192" mass="19745">MDLESSFTVEAPVEEVWQAVMDIERVATCVPGAEITEKLSETSYQGVVKVKVGPLTMQYRGVVELISRDDENHVAVLQGKAQEKAGQGTAQGTATLTLVEADGVTTGTVVGSIALSGKVAAMGRGIIDKVAQQIMGIFAGNLQAMISGEDGEGSSGGGSVNGLSVMAGAIGSMFHRDKSAKADSGEGDPEKE</sequence>
<dbReference type="PANTHER" id="PTHR38588">
    <property type="entry name" value="BLL0334 PROTEIN"/>
    <property type="match status" value="1"/>
</dbReference>
<dbReference type="Proteomes" id="UP000502498">
    <property type="component" value="Chromosome"/>
</dbReference>
<dbReference type="Pfam" id="PF06240">
    <property type="entry name" value="COXG"/>
    <property type="match status" value="1"/>
</dbReference>
<name>A0A7D4TPC3_9MICO</name>
<gene>
    <name evidence="1" type="ORF">HQM25_13440</name>
</gene>
<dbReference type="InterPro" id="IPR023393">
    <property type="entry name" value="START-like_dom_sf"/>
</dbReference>
<dbReference type="RefSeq" id="WP_172990697.1">
    <property type="nucleotide sequence ID" value="NZ_CP054038.1"/>
</dbReference>
<dbReference type="EMBL" id="CP054038">
    <property type="protein sequence ID" value="QKJ20262.1"/>
    <property type="molecule type" value="Genomic_DNA"/>
</dbReference>
<dbReference type="CDD" id="cd07823">
    <property type="entry name" value="SRPBCC_5"/>
    <property type="match status" value="1"/>
</dbReference>
<dbReference type="AlphaFoldDB" id="A0A7D4TPC3"/>
<evidence type="ECO:0000313" key="2">
    <source>
        <dbReference type="Proteomes" id="UP000502498"/>
    </source>
</evidence>
<dbReference type="Gene3D" id="3.30.530.20">
    <property type="match status" value="1"/>
</dbReference>
<proteinExistence type="predicted"/>
<evidence type="ECO:0000313" key="1">
    <source>
        <dbReference type="EMBL" id="QKJ20262.1"/>
    </source>
</evidence>
<organism evidence="1 2">
    <name type="scientific">Microbacterium hominis</name>
    <dbReference type="NCBI Taxonomy" id="162426"/>
    <lineage>
        <taxon>Bacteria</taxon>
        <taxon>Bacillati</taxon>
        <taxon>Actinomycetota</taxon>
        <taxon>Actinomycetes</taxon>
        <taxon>Micrococcales</taxon>
        <taxon>Microbacteriaceae</taxon>
        <taxon>Microbacterium</taxon>
    </lineage>
</organism>
<protein>
    <submittedName>
        <fullName evidence="1">SRPBCC family protein</fullName>
    </submittedName>
</protein>
<dbReference type="PANTHER" id="PTHR38588:SF1">
    <property type="entry name" value="BLL0334 PROTEIN"/>
    <property type="match status" value="1"/>
</dbReference>
<dbReference type="SUPFAM" id="SSF55961">
    <property type="entry name" value="Bet v1-like"/>
    <property type="match status" value="1"/>
</dbReference>
<accession>A0A7D4TPC3</accession>